<reference evidence="4" key="1">
    <citation type="submission" date="2017-01" db="EMBL/GenBank/DDBJ databases">
        <authorList>
            <person name="Varghese N."/>
            <person name="Submissions S."/>
        </authorList>
    </citation>
    <scope>NUCLEOTIDE SEQUENCE [LARGE SCALE GENOMIC DNA]</scope>
    <source>
        <strain evidence="4">ATCC 700103</strain>
    </source>
</reference>
<dbReference type="Pfam" id="PF13476">
    <property type="entry name" value="AAA_23"/>
    <property type="match status" value="1"/>
</dbReference>
<feature type="coiled-coil region" evidence="1">
    <location>
        <begin position="292"/>
        <end position="399"/>
    </location>
</feature>
<dbReference type="Proteomes" id="UP000185669">
    <property type="component" value="Unassembled WGS sequence"/>
</dbReference>
<dbReference type="SUPFAM" id="SSF52540">
    <property type="entry name" value="P-loop containing nucleoside triphosphate hydrolases"/>
    <property type="match status" value="2"/>
</dbReference>
<sequence>MYYKKIYIRDFGIFNNQNLEGISKNLVVIGGKNRAGKSTFLKLLRYLPFGLPKDNSIPPAVDNYYIEAELKKADKKFSLFIDGYAAPKVIDDDQQEKSASELFNNLDQLSYQHLFSISLNELQDLAKIAKGKKKEKRLYSILLGAGFSELVKVPEIADKYFNYAKSIGGKLGDPTVASFKPYYNQIREAEEKRDQALLEVDEFRQKNKDLSQFQNKLNSKRREIEKLENHYILIDLLKNNYSELKEIVNLSQKLNKVINKNSLQTSSQLNNSEINAENTGLQTNLDQFLIFMEHESKKIRKFQQKEESLKERIKNYLLQEDKIEKSKQQLLSELENLDTSWNNGLQQLENIKVDLIKEKDINQKLKKYRDLNYDIEKIESELKNLSYKLEENRQELEEIDFKKPSLILKQSYFVLALSFLTLGSSFWINIEQLKYFSLVLALTAFIYYSSNYRSSKLEKQRLSKLEKEEQLNKNQLQNKELELKKKTSYLEQVRADLNKYAKILGISEADYLSFIDSYLREVRDKKRRYRELKIKKEENQTEKQKLKMNLTGIKNLIKESSSYCSLDFNTFAGIDLIENYQILFSEFDKIKELKDLTEEYRKIKSQLKHTLNASDTVKTALFELKQDRDYYQTFIGFYHKFTSQSAVEKKKESLSVQINNLKQEKESLEEKITTVKNRINALSTSTKLESAQQKIDLAQTGLEKQAQSYAVNKSVSFILKKLRSRMIEKAETELLKPASDILSRITSHHYCDLKTAAELDQQDFRVVTENGRQFNSTKELSRGSLEQLFLAVRLSRIKEIKPPLPLVLDDSLVNFDQNHLYNTAKLLVELASRHQIFILTCHPQLISFISQLSNAAQYWKLDSGQFETASPKKLAAYLKE</sequence>
<organism evidence="3 4">
    <name type="scientific">Halanaerobium kushneri</name>
    <dbReference type="NCBI Taxonomy" id="56779"/>
    <lineage>
        <taxon>Bacteria</taxon>
        <taxon>Bacillati</taxon>
        <taxon>Bacillota</taxon>
        <taxon>Clostridia</taxon>
        <taxon>Halanaerobiales</taxon>
        <taxon>Halanaerobiaceae</taxon>
        <taxon>Halanaerobium</taxon>
    </lineage>
</organism>
<evidence type="ECO:0000256" key="1">
    <source>
        <dbReference type="SAM" id="Coils"/>
    </source>
</evidence>
<dbReference type="AlphaFoldDB" id="A0A1N6PCD0"/>
<accession>A0A1N6PCD0</accession>
<evidence type="ECO:0000259" key="2">
    <source>
        <dbReference type="Pfam" id="PF13476"/>
    </source>
</evidence>
<keyword evidence="4" id="KW-1185">Reference proteome</keyword>
<dbReference type="RefSeq" id="WP_076543357.1">
    <property type="nucleotide sequence ID" value="NZ_FTNC01000001.1"/>
</dbReference>
<feature type="coiled-coil region" evidence="1">
    <location>
        <begin position="515"/>
        <end position="549"/>
    </location>
</feature>
<evidence type="ECO:0000313" key="4">
    <source>
        <dbReference type="Proteomes" id="UP000185669"/>
    </source>
</evidence>
<dbReference type="STRING" id="56779.SAMN05421834_10138"/>
<dbReference type="PANTHER" id="PTHR41259">
    <property type="entry name" value="DOUBLE-STRAND BREAK REPAIR RAD50 ATPASE, PUTATIVE-RELATED"/>
    <property type="match status" value="1"/>
</dbReference>
<keyword evidence="1" id="KW-0175">Coiled coil</keyword>
<dbReference type="GO" id="GO:0016887">
    <property type="term" value="F:ATP hydrolysis activity"/>
    <property type="evidence" value="ECO:0007669"/>
    <property type="project" value="InterPro"/>
</dbReference>
<dbReference type="InterPro" id="IPR038729">
    <property type="entry name" value="Rad50/SbcC_AAA"/>
</dbReference>
<dbReference type="EMBL" id="FTNC01000001">
    <property type="protein sequence ID" value="SIQ02035.1"/>
    <property type="molecule type" value="Genomic_DNA"/>
</dbReference>
<name>A0A1N6PCD0_9FIRM</name>
<proteinExistence type="predicted"/>
<evidence type="ECO:0000313" key="3">
    <source>
        <dbReference type="EMBL" id="SIQ02035.1"/>
    </source>
</evidence>
<protein>
    <submittedName>
        <fullName evidence="3">Uncharacterized protein YhaN</fullName>
    </submittedName>
</protein>
<dbReference type="OrthoDB" id="9764467at2"/>
<dbReference type="PANTHER" id="PTHR41259:SF1">
    <property type="entry name" value="DOUBLE-STRAND BREAK REPAIR RAD50 ATPASE, PUTATIVE-RELATED"/>
    <property type="match status" value="1"/>
</dbReference>
<feature type="coiled-coil region" evidence="1">
    <location>
        <begin position="186"/>
        <end position="230"/>
    </location>
</feature>
<dbReference type="InterPro" id="IPR027417">
    <property type="entry name" value="P-loop_NTPase"/>
</dbReference>
<gene>
    <name evidence="3" type="ORF">SAMN05421834_10138</name>
</gene>
<dbReference type="GO" id="GO:0006302">
    <property type="term" value="P:double-strand break repair"/>
    <property type="evidence" value="ECO:0007669"/>
    <property type="project" value="InterPro"/>
</dbReference>
<dbReference type="Gene3D" id="3.40.50.300">
    <property type="entry name" value="P-loop containing nucleotide triphosphate hydrolases"/>
    <property type="match status" value="2"/>
</dbReference>
<feature type="coiled-coil region" evidence="1">
    <location>
        <begin position="644"/>
        <end position="685"/>
    </location>
</feature>
<feature type="domain" description="Rad50/SbcC-type AAA" evidence="2">
    <location>
        <begin position="5"/>
        <end position="259"/>
    </location>
</feature>
<feature type="coiled-coil region" evidence="1">
    <location>
        <begin position="459"/>
        <end position="486"/>
    </location>
</feature>